<evidence type="ECO:0000313" key="4">
    <source>
        <dbReference type="Proteomes" id="UP000092993"/>
    </source>
</evidence>
<protein>
    <submittedName>
        <fullName evidence="3">Uncharacterized protein</fullName>
    </submittedName>
</protein>
<reference evidence="3 4" key="1">
    <citation type="submission" date="2016-03" db="EMBL/GenBank/DDBJ databases">
        <title>Whole genome sequencing of Grifola frondosa 9006-11.</title>
        <authorList>
            <person name="Min B."/>
            <person name="Park H."/>
            <person name="Kim J.-G."/>
            <person name="Cho H."/>
            <person name="Oh Y.-L."/>
            <person name="Kong W.-S."/>
            <person name="Choi I.-G."/>
        </authorList>
    </citation>
    <scope>NUCLEOTIDE SEQUENCE [LARGE SCALE GENOMIC DNA]</scope>
    <source>
        <strain evidence="3 4">9006-11</strain>
    </source>
</reference>
<organism evidence="3 4">
    <name type="scientific">Grifola frondosa</name>
    <name type="common">Maitake</name>
    <name type="synonym">Polyporus frondosus</name>
    <dbReference type="NCBI Taxonomy" id="5627"/>
    <lineage>
        <taxon>Eukaryota</taxon>
        <taxon>Fungi</taxon>
        <taxon>Dikarya</taxon>
        <taxon>Basidiomycota</taxon>
        <taxon>Agaricomycotina</taxon>
        <taxon>Agaricomycetes</taxon>
        <taxon>Polyporales</taxon>
        <taxon>Grifolaceae</taxon>
        <taxon>Grifola</taxon>
    </lineage>
</organism>
<feature type="region of interest" description="Disordered" evidence="1">
    <location>
        <begin position="95"/>
        <end position="114"/>
    </location>
</feature>
<feature type="compositionally biased region" description="Polar residues" evidence="1">
    <location>
        <begin position="134"/>
        <end position="153"/>
    </location>
</feature>
<evidence type="ECO:0000313" key="3">
    <source>
        <dbReference type="EMBL" id="OBZ67032.1"/>
    </source>
</evidence>
<keyword evidence="4" id="KW-1185">Reference proteome</keyword>
<dbReference type="EMBL" id="LUGG01000025">
    <property type="protein sequence ID" value="OBZ67032.1"/>
    <property type="molecule type" value="Genomic_DNA"/>
</dbReference>
<dbReference type="Proteomes" id="UP000092993">
    <property type="component" value="Unassembled WGS sequence"/>
</dbReference>
<dbReference type="AlphaFoldDB" id="A0A1C7LQU4"/>
<name>A0A1C7LQU4_GRIFR</name>
<proteinExistence type="predicted"/>
<keyword evidence="2" id="KW-0732">Signal</keyword>
<comment type="caution">
    <text evidence="3">The sequence shown here is derived from an EMBL/GenBank/DDBJ whole genome shotgun (WGS) entry which is preliminary data.</text>
</comment>
<feature type="compositionally biased region" description="Low complexity" evidence="1">
    <location>
        <begin position="154"/>
        <end position="169"/>
    </location>
</feature>
<sequence>MYSFLILLPVLSFVTHTSFAAPIQHTTLSTLFDSTNVAASFKAVNSIVDPITCNILGRKINVSEAADILAQLQSGNLQSLPASVSLKNLLLNTPTAGGSDPNSTGSSGAADESVNPTAAEIAAVNGANVGNTASRNSNNGADSKAATSTGNNGSADSNAALANTDALATPNSSSDPNATSDEGGGASAK</sequence>
<feature type="compositionally biased region" description="Polar residues" evidence="1">
    <location>
        <begin position="170"/>
        <end position="180"/>
    </location>
</feature>
<feature type="compositionally biased region" description="Polar residues" evidence="1">
    <location>
        <begin position="95"/>
        <end position="107"/>
    </location>
</feature>
<gene>
    <name evidence="3" type="ORF">A0H81_12794</name>
</gene>
<feature type="signal peptide" evidence="2">
    <location>
        <begin position="1"/>
        <end position="20"/>
    </location>
</feature>
<accession>A0A1C7LQU4</accession>
<evidence type="ECO:0000256" key="1">
    <source>
        <dbReference type="SAM" id="MobiDB-lite"/>
    </source>
</evidence>
<evidence type="ECO:0000256" key="2">
    <source>
        <dbReference type="SAM" id="SignalP"/>
    </source>
</evidence>
<feature type="chain" id="PRO_5008888750" evidence="2">
    <location>
        <begin position="21"/>
        <end position="189"/>
    </location>
</feature>
<feature type="region of interest" description="Disordered" evidence="1">
    <location>
        <begin position="129"/>
        <end position="189"/>
    </location>
</feature>